<protein>
    <submittedName>
        <fullName evidence="2">GA-binding protein subunit beta-2 isoform X1</fullName>
    </submittedName>
</protein>
<keyword evidence="1" id="KW-1185">Reference proteome</keyword>
<evidence type="ECO:0000313" key="2">
    <source>
        <dbReference type="RefSeq" id="XP_045151633.1"/>
    </source>
</evidence>
<organism evidence="1 2">
    <name type="scientific">Echinops telfairi</name>
    <name type="common">Lesser hedgehog tenrec</name>
    <dbReference type="NCBI Taxonomy" id="9371"/>
    <lineage>
        <taxon>Eukaryota</taxon>
        <taxon>Metazoa</taxon>
        <taxon>Chordata</taxon>
        <taxon>Craniata</taxon>
        <taxon>Vertebrata</taxon>
        <taxon>Euteleostomi</taxon>
        <taxon>Mammalia</taxon>
        <taxon>Eutheria</taxon>
        <taxon>Afrotheria</taxon>
        <taxon>Tenrecidae</taxon>
        <taxon>Tenrecinae</taxon>
        <taxon>Echinops</taxon>
    </lineage>
</organism>
<evidence type="ECO:0000313" key="1">
    <source>
        <dbReference type="Proteomes" id="UP000694863"/>
    </source>
</evidence>
<dbReference type="Proteomes" id="UP000694863">
    <property type="component" value="Unplaced"/>
</dbReference>
<reference evidence="2" key="1">
    <citation type="submission" date="2025-08" db="UniProtKB">
        <authorList>
            <consortium name="RefSeq"/>
        </authorList>
    </citation>
    <scope>IDENTIFICATION</scope>
</reference>
<sequence length="450" mass="48601">MSLVDLGKRLLEAARKGQDDEVRTLMANGAPFTTDWLGTSPLHLAAQYGHYSTAEVLLRAGVSRDARTKVDRTPLHMAAADGHTHIVELLVRNGADVNAKDMLKMTALHWATEHHHRDVVELLIKYGADVHAFSKFDKSAFDIALEKNNAEILVILQEAMQNQVNATPERANPVTNPVTMAAPFIFTSGEVVSLASLVSSANTKTTSGHPHASTVQFSNSSTSVLATLAALAEASAPLSNSPRATVNSEEILEGNSVDSSIQQVVGSGGQRVITIVTDGVPLGNLQTALPTAGIGQPLIVTVQDGQQVLTVPAGQVAEETVIEEEKEAAERLPLSKKPKLEEMTNRVEESKGGSERALLQQQLQEANRKAQEYRHQLLQKEREAEQYRLKLEAMARQQPNGVDLAMIEEVAEVDAVEVTEGEVEGRGTQMTRAPETMEPHPGVSMETVSS</sequence>
<name>A0AC55DIS0_ECHTE</name>
<gene>
    <name evidence="2" type="primary">GABPB2</name>
</gene>
<proteinExistence type="predicted"/>
<dbReference type="RefSeq" id="XP_045151633.1">
    <property type="nucleotide sequence ID" value="XM_045295698.1"/>
</dbReference>
<accession>A0AC55DIS0</accession>